<dbReference type="AlphaFoldDB" id="A0A365PZH6"/>
<name>A0A365PZH6_9GAMM</name>
<protein>
    <submittedName>
        <fullName evidence="1">Uncharacterized protein</fullName>
    </submittedName>
</protein>
<comment type="caution">
    <text evidence="1">The sequence shown here is derived from an EMBL/GenBank/DDBJ whole genome shotgun (WGS) entry which is preliminary data.</text>
</comment>
<accession>A0A365PZH6</accession>
<evidence type="ECO:0000313" key="1">
    <source>
        <dbReference type="EMBL" id="RBA62352.1"/>
    </source>
</evidence>
<proteinExistence type="predicted"/>
<dbReference type="Proteomes" id="UP000252554">
    <property type="component" value="Unassembled WGS sequence"/>
</dbReference>
<evidence type="ECO:0000313" key="2">
    <source>
        <dbReference type="Proteomes" id="UP000252554"/>
    </source>
</evidence>
<gene>
    <name evidence="1" type="ORF">DQ403_01870</name>
</gene>
<organism evidence="1 2">
    <name type="scientific">Stutzerimonas zhaodongensis</name>
    <dbReference type="NCBI Taxonomy" id="1176257"/>
    <lineage>
        <taxon>Bacteria</taxon>
        <taxon>Pseudomonadati</taxon>
        <taxon>Pseudomonadota</taxon>
        <taxon>Gammaproteobacteria</taxon>
        <taxon>Pseudomonadales</taxon>
        <taxon>Pseudomonadaceae</taxon>
        <taxon>Stutzerimonas</taxon>
    </lineage>
</organism>
<dbReference type="EMBL" id="QNTV01000001">
    <property type="protein sequence ID" value="RBA62352.1"/>
    <property type="molecule type" value="Genomic_DNA"/>
</dbReference>
<sequence>MKFTKPIALILAIGFQRKLLRKSLLTASLGCCQLGTYSFRSKILPMDLTTITFTNAPYAIALAARAPITTHETKLYIPKKT</sequence>
<reference evidence="1 2" key="1">
    <citation type="submission" date="2018-06" db="EMBL/GenBank/DDBJ databases">
        <title>Whole genome sequencing of four bacterial strains from South Shetland trench revealing bio-synthetic gene clusters.</title>
        <authorList>
            <person name="Abdel-Mageed W.M."/>
            <person name="Lehri B."/>
            <person name="Jarmusch S.A."/>
            <person name="Miranda K."/>
            <person name="Goodfellow M."/>
            <person name="Jaspars M."/>
            <person name="Karlyshev A.V."/>
        </authorList>
    </citation>
    <scope>NUCLEOTIDE SEQUENCE [LARGE SCALE GENOMIC DNA]</scope>
    <source>
        <strain evidence="1 2">SST2</strain>
    </source>
</reference>